<dbReference type="EMBL" id="CAJVQC010058871">
    <property type="protein sequence ID" value="CAG8799158.1"/>
    <property type="molecule type" value="Genomic_DNA"/>
</dbReference>
<comment type="caution">
    <text evidence="1">The sequence shown here is derived from an EMBL/GenBank/DDBJ whole genome shotgun (WGS) entry which is preliminary data.</text>
</comment>
<protein>
    <submittedName>
        <fullName evidence="1">12796_t:CDS:1</fullName>
    </submittedName>
</protein>
<sequence length="172" mass="20019">LTRSAVSFFSNEGIVKVDNISKFGINNAEIGLAESNTKRVLAEDKDAFEEYKIRKPKTDESRFSLVSKTNDESVKDWFFIIIDEDDEILEMIEDKCLASELLLKRIICKHNHRDEAEDIGQFKNEIKKFDKETKAYVDILQTGFLNYIVYSHRFDKEKKFNHAEVENVANVD</sequence>
<reference evidence="1" key="1">
    <citation type="submission" date="2021-06" db="EMBL/GenBank/DDBJ databases">
        <authorList>
            <person name="Kallberg Y."/>
            <person name="Tangrot J."/>
            <person name="Rosling A."/>
        </authorList>
    </citation>
    <scope>NUCLEOTIDE SEQUENCE</scope>
    <source>
        <strain evidence="1">MA461A</strain>
    </source>
</reference>
<keyword evidence="2" id="KW-1185">Reference proteome</keyword>
<gene>
    <name evidence="1" type="ORF">RPERSI_LOCUS20659</name>
</gene>
<organism evidence="1 2">
    <name type="scientific">Racocetra persica</name>
    <dbReference type="NCBI Taxonomy" id="160502"/>
    <lineage>
        <taxon>Eukaryota</taxon>
        <taxon>Fungi</taxon>
        <taxon>Fungi incertae sedis</taxon>
        <taxon>Mucoromycota</taxon>
        <taxon>Glomeromycotina</taxon>
        <taxon>Glomeromycetes</taxon>
        <taxon>Diversisporales</taxon>
        <taxon>Gigasporaceae</taxon>
        <taxon>Racocetra</taxon>
    </lineage>
</organism>
<proteinExistence type="predicted"/>
<dbReference type="Proteomes" id="UP000789920">
    <property type="component" value="Unassembled WGS sequence"/>
</dbReference>
<name>A0ACA9RMT1_9GLOM</name>
<evidence type="ECO:0000313" key="1">
    <source>
        <dbReference type="EMBL" id="CAG8799158.1"/>
    </source>
</evidence>
<feature type="non-terminal residue" evidence="1">
    <location>
        <position position="1"/>
    </location>
</feature>
<accession>A0ACA9RMT1</accession>
<feature type="non-terminal residue" evidence="1">
    <location>
        <position position="172"/>
    </location>
</feature>
<evidence type="ECO:0000313" key="2">
    <source>
        <dbReference type="Proteomes" id="UP000789920"/>
    </source>
</evidence>